<accession>A0ABC8WBW6</accession>
<sequence length="333" mass="36702">MDDAIAMATAGDGPPARGGVVCVTGGSGFIGSWLVRYLLDRGYTVHATVKNIQDEGETMHLHALDGAGTRLQLFQINLLDLPSIRAAIEGAQGVFHLASPLIVQTQDPETELLEPAVKGTLNVLRAAKDSGVRRVVLVSSKAAMVPNPNWPADKVLDEDSWADVELLKKLEHWYGVSKTLAEKAAWDFAAEEGLQLVVLNPGLALGPFLTPFVNASLNWFLQLLSGKRLDMDMYMGYVDVRDVATSLIMLYETPSAQGRHLCMESIERMVDFTDKVVDLYPEFSVPRIMEDKQSWIVRAKVASKKLISLGILFTPFEQTINDTVECFKSKRLI</sequence>
<dbReference type="GO" id="GO:0016491">
    <property type="term" value="F:oxidoreductase activity"/>
    <property type="evidence" value="ECO:0007669"/>
    <property type="project" value="UniProtKB-KW"/>
</dbReference>
<evidence type="ECO:0000313" key="4">
    <source>
        <dbReference type="Proteomes" id="UP001497457"/>
    </source>
</evidence>
<dbReference type="InterPro" id="IPR050425">
    <property type="entry name" value="NAD(P)_dehydrat-like"/>
</dbReference>
<evidence type="ECO:0000259" key="2">
    <source>
        <dbReference type="Pfam" id="PF01370"/>
    </source>
</evidence>
<dbReference type="SUPFAM" id="SSF51735">
    <property type="entry name" value="NAD(P)-binding Rossmann-fold domains"/>
    <property type="match status" value="1"/>
</dbReference>
<reference evidence="4" key="1">
    <citation type="submission" date="2024-06" db="EMBL/GenBank/DDBJ databases">
        <authorList>
            <person name="Ryan C."/>
        </authorList>
    </citation>
    <scope>NUCLEOTIDE SEQUENCE [LARGE SCALE GENOMIC DNA]</scope>
</reference>
<dbReference type="PANTHER" id="PTHR10366">
    <property type="entry name" value="NAD DEPENDENT EPIMERASE/DEHYDRATASE"/>
    <property type="match status" value="1"/>
</dbReference>
<dbReference type="AlphaFoldDB" id="A0ABC8WBW6"/>
<dbReference type="Gene3D" id="3.40.50.720">
    <property type="entry name" value="NAD(P)-binding Rossmann-like Domain"/>
    <property type="match status" value="1"/>
</dbReference>
<dbReference type="Pfam" id="PF01370">
    <property type="entry name" value="Epimerase"/>
    <property type="match status" value="1"/>
</dbReference>
<keyword evidence="1" id="KW-0560">Oxidoreductase</keyword>
<dbReference type="EMBL" id="OZ075122">
    <property type="protein sequence ID" value="CAL4907146.1"/>
    <property type="molecule type" value="Genomic_DNA"/>
</dbReference>
<name>A0ABC8WBW6_9POAL</name>
<reference evidence="3 4" key="2">
    <citation type="submission" date="2024-10" db="EMBL/GenBank/DDBJ databases">
        <authorList>
            <person name="Ryan C."/>
        </authorList>
    </citation>
    <scope>NUCLEOTIDE SEQUENCE [LARGE SCALE GENOMIC DNA]</scope>
</reference>
<dbReference type="InterPro" id="IPR036291">
    <property type="entry name" value="NAD(P)-bd_dom_sf"/>
</dbReference>
<organism evidence="3 4">
    <name type="scientific">Urochloa decumbens</name>
    <dbReference type="NCBI Taxonomy" id="240449"/>
    <lineage>
        <taxon>Eukaryota</taxon>
        <taxon>Viridiplantae</taxon>
        <taxon>Streptophyta</taxon>
        <taxon>Embryophyta</taxon>
        <taxon>Tracheophyta</taxon>
        <taxon>Spermatophyta</taxon>
        <taxon>Magnoliopsida</taxon>
        <taxon>Liliopsida</taxon>
        <taxon>Poales</taxon>
        <taxon>Poaceae</taxon>
        <taxon>PACMAD clade</taxon>
        <taxon>Panicoideae</taxon>
        <taxon>Panicodae</taxon>
        <taxon>Paniceae</taxon>
        <taxon>Melinidinae</taxon>
        <taxon>Urochloa</taxon>
    </lineage>
</organism>
<feature type="domain" description="NAD-dependent epimerase/dehydratase" evidence="2">
    <location>
        <begin position="21"/>
        <end position="256"/>
    </location>
</feature>
<dbReference type="InterPro" id="IPR001509">
    <property type="entry name" value="Epimerase_deHydtase"/>
</dbReference>
<dbReference type="Proteomes" id="UP001497457">
    <property type="component" value="Chromosome 12b"/>
</dbReference>
<protein>
    <recommendedName>
        <fullName evidence="2">NAD-dependent epimerase/dehydratase domain-containing protein</fullName>
    </recommendedName>
</protein>
<dbReference type="CDD" id="cd08958">
    <property type="entry name" value="FR_SDR_e"/>
    <property type="match status" value="1"/>
</dbReference>
<evidence type="ECO:0000313" key="3">
    <source>
        <dbReference type="EMBL" id="CAL4907146.1"/>
    </source>
</evidence>
<keyword evidence="4" id="KW-1185">Reference proteome</keyword>
<dbReference type="PANTHER" id="PTHR10366:SF349">
    <property type="entry name" value="OS01G0828100 PROTEIN"/>
    <property type="match status" value="1"/>
</dbReference>
<proteinExistence type="predicted"/>
<gene>
    <name evidence="3" type="ORF">URODEC1_LOCUS12406</name>
</gene>
<dbReference type="FunFam" id="3.40.50.720:FF:000085">
    <property type="entry name" value="Dihydroflavonol reductase"/>
    <property type="match status" value="1"/>
</dbReference>
<evidence type="ECO:0000256" key="1">
    <source>
        <dbReference type="ARBA" id="ARBA00023002"/>
    </source>
</evidence>